<evidence type="ECO:0000313" key="7">
    <source>
        <dbReference type="Proteomes" id="UP000253782"/>
    </source>
</evidence>
<evidence type="ECO:0000256" key="1">
    <source>
        <dbReference type="ARBA" id="ARBA00009437"/>
    </source>
</evidence>
<dbReference type="Gene3D" id="3.40.190.290">
    <property type="match status" value="1"/>
</dbReference>
<sequence>MLDAVTLDQLRTFIAAAEEGSFSAAGRKLRRAQSVVSQTLLNLEAQLGVTLFDRSERYPKLTEAGVALLTEARGVADQMDGFKARARSMKEGLEPELSVAVDVMYPMDGLTRAAGYCREFFPNTPLRVYVEALGGVIRPVIDGVCRIGIVGSLPVIPDELASEPLIDLPFVTVVAPSHPLAKHKGAIGKKLIEKQVQLVLTDRTPLSDGRTFGVLSPLTWRLADLGAKHAFLNAGLGWGHMPLHMVKKDLDAGTLMKINVEGIARDVFLPMHVVYRKDALPGPTGRAFISQLRF</sequence>
<accession>A0A369ULM6</accession>
<organism evidence="6 7">
    <name type="scientific">Dyella tabacisoli</name>
    <dbReference type="NCBI Taxonomy" id="2282381"/>
    <lineage>
        <taxon>Bacteria</taxon>
        <taxon>Pseudomonadati</taxon>
        <taxon>Pseudomonadota</taxon>
        <taxon>Gammaproteobacteria</taxon>
        <taxon>Lysobacterales</taxon>
        <taxon>Rhodanobacteraceae</taxon>
        <taxon>Dyella</taxon>
    </lineage>
</organism>
<comment type="similarity">
    <text evidence="1">Belongs to the LysR transcriptional regulatory family.</text>
</comment>
<dbReference type="AlphaFoldDB" id="A0A369ULM6"/>
<keyword evidence="4" id="KW-0804">Transcription</keyword>
<dbReference type="GO" id="GO:0000976">
    <property type="term" value="F:transcription cis-regulatory region binding"/>
    <property type="evidence" value="ECO:0007669"/>
    <property type="project" value="TreeGrafter"/>
</dbReference>
<dbReference type="Gene3D" id="1.10.10.10">
    <property type="entry name" value="Winged helix-like DNA-binding domain superfamily/Winged helix DNA-binding domain"/>
    <property type="match status" value="1"/>
</dbReference>
<dbReference type="InterPro" id="IPR036388">
    <property type="entry name" value="WH-like_DNA-bd_sf"/>
</dbReference>
<dbReference type="InterPro" id="IPR000847">
    <property type="entry name" value="LysR_HTH_N"/>
</dbReference>
<dbReference type="Pfam" id="PF00126">
    <property type="entry name" value="HTH_1"/>
    <property type="match status" value="1"/>
</dbReference>
<reference evidence="6 7" key="1">
    <citation type="submission" date="2018-07" db="EMBL/GenBank/DDBJ databases">
        <title>Dyella tabacisoli L4-6T, whole genome shotgun sequence.</title>
        <authorList>
            <person name="Zhou X.-K."/>
            <person name="Li W.-J."/>
            <person name="Duan Y.-Q."/>
        </authorList>
    </citation>
    <scope>NUCLEOTIDE SEQUENCE [LARGE SCALE GENOMIC DNA]</scope>
    <source>
        <strain evidence="6 7">L4-6</strain>
    </source>
</reference>
<dbReference type="PRINTS" id="PR00039">
    <property type="entry name" value="HTHLYSR"/>
</dbReference>
<dbReference type="GO" id="GO:0003700">
    <property type="term" value="F:DNA-binding transcription factor activity"/>
    <property type="evidence" value="ECO:0007669"/>
    <property type="project" value="InterPro"/>
</dbReference>
<keyword evidence="7" id="KW-1185">Reference proteome</keyword>
<dbReference type="OrthoDB" id="5293066at2"/>
<evidence type="ECO:0000313" key="6">
    <source>
        <dbReference type="EMBL" id="RDD80985.1"/>
    </source>
</evidence>
<dbReference type="Pfam" id="PF03466">
    <property type="entry name" value="LysR_substrate"/>
    <property type="match status" value="1"/>
</dbReference>
<evidence type="ECO:0000256" key="4">
    <source>
        <dbReference type="ARBA" id="ARBA00023163"/>
    </source>
</evidence>
<comment type="caution">
    <text evidence="6">The sequence shown here is derived from an EMBL/GenBank/DDBJ whole genome shotgun (WGS) entry which is preliminary data.</text>
</comment>
<dbReference type="EMBL" id="QQAH01000013">
    <property type="protein sequence ID" value="RDD80985.1"/>
    <property type="molecule type" value="Genomic_DNA"/>
</dbReference>
<dbReference type="InterPro" id="IPR036390">
    <property type="entry name" value="WH_DNA-bd_sf"/>
</dbReference>
<evidence type="ECO:0000256" key="3">
    <source>
        <dbReference type="ARBA" id="ARBA00023125"/>
    </source>
</evidence>
<dbReference type="PANTHER" id="PTHR30126">
    <property type="entry name" value="HTH-TYPE TRANSCRIPTIONAL REGULATOR"/>
    <property type="match status" value="1"/>
</dbReference>
<keyword evidence="2" id="KW-0805">Transcription regulation</keyword>
<dbReference type="FunFam" id="1.10.10.10:FF:000001">
    <property type="entry name" value="LysR family transcriptional regulator"/>
    <property type="match status" value="1"/>
</dbReference>
<name>A0A369ULM6_9GAMM</name>
<dbReference type="Proteomes" id="UP000253782">
    <property type="component" value="Unassembled WGS sequence"/>
</dbReference>
<evidence type="ECO:0000259" key="5">
    <source>
        <dbReference type="PROSITE" id="PS50931"/>
    </source>
</evidence>
<dbReference type="RefSeq" id="WP_114846289.1">
    <property type="nucleotide sequence ID" value="NZ_JBHSPE010000008.1"/>
</dbReference>
<dbReference type="PANTHER" id="PTHR30126:SF91">
    <property type="entry name" value="LYSR FAMILY TRANSCRIPTIONAL REGULATOR"/>
    <property type="match status" value="1"/>
</dbReference>
<feature type="domain" description="HTH lysR-type" evidence="5">
    <location>
        <begin position="5"/>
        <end position="62"/>
    </location>
</feature>
<evidence type="ECO:0000256" key="2">
    <source>
        <dbReference type="ARBA" id="ARBA00023015"/>
    </source>
</evidence>
<dbReference type="InterPro" id="IPR005119">
    <property type="entry name" value="LysR_subst-bd"/>
</dbReference>
<gene>
    <name evidence="6" type="ORF">DVJ77_14905</name>
</gene>
<keyword evidence="3" id="KW-0238">DNA-binding</keyword>
<dbReference type="PROSITE" id="PS50931">
    <property type="entry name" value="HTH_LYSR"/>
    <property type="match status" value="1"/>
</dbReference>
<protein>
    <submittedName>
        <fullName evidence="6">LysR family transcriptional regulator</fullName>
    </submittedName>
</protein>
<proteinExistence type="inferred from homology"/>
<dbReference type="SUPFAM" id="SSF46785">
    <property type="entry name" value="Winged helix' DNA-binding domain"/>
    <property type="match status" value="1"/>
</dbReference>
<dbReference type="SUPFAM" id="SSF53850">
    <property type="entry name" value="Periplasmic binding protein-like II"/>
    <property type="match status" value="1"/>
</dbReference>